<evidence type="ECO:0000256" key="7">
    <source>
        <dbReference type="ARBA" id="ARBA00022519"/>
    </source>
</evidence>
<dbReference type="GO" id="GO:1902600">
    <property type="term" value="P:proton transmembrane transport"/>
    <property type="evidence" value="ECO:0007669"/>
    <property type="project" value="UniProtKB-KW"/>
</dbReference>
<dbReference type="GO" id="GO:0005506">
    <property type="term" value="F:iron ion binding"/>
    <property type="evidence" value="ECO:0007669"/>
    <property type="project" value="InterPro"/>
</dbReference>
<dbReference type="InterPro" id="IPR050597">
    <property type="entry name" value="Cytochrome_c_Oxidase_Subunit"/>
</dbReference>
<gene>
    <name evidence="26" type="ordered locus">Plav_1529</name>
</gene>
<evidence type="ECO:0000256" key="1">
    <source>
        <dbReference type="ARBA" id="ARBA00004533"/>
    </source>
</evidence>
<evidence type="ECO:0000256" key="11">
    <source>
        <dbReference type="ARBA" id="ARBA00022723"/>
    </source>
</evidence>
<evidence type="ECO:0000256" key="12">
    <source>
        <dbReference type="ARBA" id="ARBA00022737"/>
    </source>
</evidence>
<evidence type="ECO:0000256" key="10">
    <source>
        <dbReference type="ARBA" id="ARBA00022692"/>
    </source>
</evidence>
<evidence type="ECO:0000256" key="4">
    <source>
        <dbReference type="ARBA" id="ARBA00011203"/>
    </source>
</evidence>
<comment type="function">
    <text evidence="20">C-type cytochrome. Part of the cbb3-type cytochrome c oxidase complex. FixP subunit is required for transferring electrons from donor cytochrome c via its heme groups to FixO subunit. From there, electrons are shuttled to the catalytic binuclear center of FixN subunit where oxygen reduction takes place. The complex also functions as a proton pump.</text>
</comment>
<keyword evidence="27" id="KW-1185">Reference proteome</keyword>
<keyword evidence="18 21" id="KW-0406">Ion transport</keyword>
<dbReference type="eggNOG" id="COG2010">
    <property type="taxonomic scope" value="Bacteria"/>
</dbReference>
<keyword evidence="15 24" id="KW-1133">Transmembrane helix</keyword>
<evidence type="ECO:0000256" key="14">
    <source>
        <dbReference type="ARBA" id="ARBA00022982"/>
    </source>
</evidence>
<feature type="binding site" description="axial binding residue" evidence="22">
    <location>
        <position position="132"/>
    </location>
    <ligand>
        <name>heme c</name>
        <dbReference type="ChEBI" id="CHEBI:61717"/>
        <label>1</label>
    </ligand>
    <ligandPart>
        <name>Fe</name>
        <dbReference type="ChEBI" id="CHEBI:18248"/>
    </ligandPart>
</feature>
<evidence type="ECO:0000313" key="26">
    <source>
        <dbReference type="EMBL" id="ABS63148.1"/>
    </source>
</evidence>
<dbReference type="PROSITE" id="PS51007">
    <property type="entry name" value="CYTC"/>
    <property type="match status" value="2"/>
</dbReference>
<dbReference type="InterPro" id="IPR032858">
    <property type="entry name" value="CcoP_N"/>
</dbReference>
<comment type="subunit">
    <text evidence="4">Component of the cbb3-type cytochrome c oxidase at least composed of FixN, FixO, FixQ and FixP.</text>
</comment>
<evidence type="ECO:0000256" key="20">
    <source>
        <dbReference type="ARBA" id="ARBA00025525"/>
    </source>
</evidence>
<evidence type="ECO:0000256" key="6">
    <source>
        <dbReference type="ARBA" id="ARBA00022475"/>
    </source>
</evidence>
<dbReference type="InterPro" id="IPR009056">
    <property type="entry name" value="Cyt_c-like_dom"/>
</dbReference>
<feature type="domain" description="Cytochrome c" evidence="25">
    <location>
        <begin position="212"/>
        <end position="293"/>
    </location>
</feature>
<keyword evidence="7 21" id="KW-0997">Cell inner membrane</keyword>
<dbReference type="Gene3D" id="6.10.280.130">
    <property type="match status" value="1"/>
</dbReference>
<evidence type="ECO:0000256" key="18">
    <source>
        <dbReference type="ARBA" id="ARBA00023065"/>
    </source>
</evidence>
<evidence type="ECO:0000256" key="13">
    <source>
        <dbReference type="ARBA" id="ARBA00022781"/>
    </source>
</evidence>
<dbReference type="InterPro" id="IPR036909">
    <property type="entry name" value="Cyt_c-like_dom_sf"/>
</dbReference>
<keyword evidence="13 21" id="KW-0375">Hydrogen ion transport</keyword>
<evidence type="ECO:0000256" key="19">
    <source>
        <dbReference type="ARBA" id="ARBA00023136"/>
    </source>
</evidence>
<feature type="binding site" description="covalent" evidence="23">
    <location>
        <position position="128"/>
    </location>
    <ligand>
        <name>heme c</name>
        <dbReference type="ChEBI" id="CHEBI:61717"/>
        <label>1</label>
    </ligand>
</feature>
<evidence type="ECO:0000259" key="25">
    <source>
        <dbReference type="PROSITE" id="PS51007"/>
    </source>
</evidence>
<keyword evidence="5 21" id="KW-0813">Transport</keyword>
<dbReference type="GO" id="GO:0009055">
    <property type="term" value="F:electron transfer activity"/>
    <property type="evidence" value="ECO:0007669"/>
    <property type="project" value="InterPro"/>
</dbReference>
<keyword evidence="14 21" id="KW-0249">Electron transport</keyword>
<dbReference type="Gene3D" id="1.10.760.10">
    <property type="entry name" value="Cytochrome c-like domain"/>
    <property type="match status" value="2"/>
</dbReference>
<keyword evidence="10 24" id="KW-0812">Transmembrane</keyword>
<dbReference type="InterPro" id="IPR004678">
    <property type="entry name" value="Cyt_c_oxidase_cbb3_su3"/>
</dbReference>
<comment type="subcellular location">
    <subcellularLocation>
        <location evidence="1 21">Cell inner membrane</location>
    </subcellularLocation>
</comment>
<dbReference type="NCBIfam" id="TIGR00782">
    <property type="entry name" value="ccoP"/>
    <property type="match status" value="1"/>
</dbReference>
<keyword evidence="17 21" id="KW-0408">Iron</keyword>
<keyword evidence="6 21" id="KW-1003">Cell membrane</keyword>
<feature type="transmembrane region" description="Helical" evidence="24">
    <location>
        <begin position="35"/>
        <end position="53"/>
    </location>
</feature>
<dbReference type="PIRSF" id="PIRSF000006">
    <property type="entry name" value="Cbb3-Cox_fixP"/>
    <property type="match status" value="1"/>
</dbReference>
<dbReference type="GO" id="GO:0016491">
    <property type="term" value="F:oxidoreductase activity"/>
    <property type="evidence" value="ECO:0007669"/>
    <property type="project" value="UniProtKB-KW"/>
</dbReference>
<comment type="cofactor">
    <cofactor evidence="21 23">
        <name>heme c</name>
        <dbReference type="ChEBI" id="CHEBI:61717"/>
    </cofactor>
    <text evidence="21 23">Binds 2 heme C groups per subunit.</text>
</comment>
<feature type="binding site" description="axial binding residue" evidence="22">
    <location>
        <position position="229"/>
    </location>
    <ligand>
        <name>heme c</name>
        <dbReference type="ChEBI" id="CHEBI:61717"/>
        <label>2</label>
    </ligand>
    <ligandPart>
        <name>Fe</name>
        <dbReference type="ChEBI" id="CHEBI:18248"/>
    </ligandPart>
</feature>
<keyword evidence="12" id="KW-0677">Repeat</keyword>
<dbReference type="GO" id="GO:0005886">
    <property type="term" value="C:plasma membrane"/>
    <property type="evidence" value="ECO:0007669"/>
    <property type="project" value="UniProtKB-SubCell"/>
</dbReference>
<dbReference type="KEGG" id="pla:Plav_1529"/>
<keyword evidence="16 21" id="KW-0560">Oxidoreductase</keyword>
<evidence type="ECO:0000256" key="21">
    <source>
        <dbReference type="PIRNR" id="PIRNR000006"/>
    </source>
</evidence>
<dbReference type="OrthoDB" id="9811281at2"/>
<dbReference type="PANTHER" id="PTHR33751">
    <property type="entry name" value="CBB3-TYPE CYTOCHROME C OXIDASE SUBUNIT FIXP"/>
    <property type="match status" value="1"/>
</dbReference>
<feature type="binding site" description="covalent" evidence="23">
    <location>
        <position position="228"/>
    </location>
    <ligand>
        <name>heme c</name>
        <dbReference type="ChEBI" id="CHEBI:61717"/>
        <label>2</label>
    </ligand>
</feature>
<evidence type="ECO:0000256" key="3">
    <source>
        <dbReference type="ARBA" id="ARBA00006113"/>
    </source>
</evidence>
<dbReference type="EMBL" id="CP000774">
    <property type="protein sequence ID" value="ABS63148.1"/>
    <property type="molecule type" value="Genomic_DNA"/>
</dbReference>
<feature type="domain" description="Cytochrome c" evidence="25">
    <location>
        <begin position="115"/>
        <end position="205"/>
    </location>
</feature>
<dbReference type="UniPathway" id="UPA00705"/>
<feature type="binding site" description="covalent" evidence="23">
    <location>
        <position position="131"/>
    </location>
    <ligand>
        <name>heme c</name>
        <dbReference type="ChEBI" id="CHEBI:61717"/>
        <label>1</label>
    </ligand>
</feature>
<dbReference type="InterPro" id="IPR008168">
    <property type="entry name" value="Cyt_C_IC"/>
</dbReference>
<reference evidence="26 27" key="1">
    <citation type="journal article" date="2011" name="Stand. Genomic Sci.">
        <title>Complete genome sequence of Parvibaculum lavamentivorans type strain (DS-1(T)).</title>
        <authorList>
            <person name="Schleheck D."/>
            <person name="Weiss M."/>
            <person name="Pitluck S."/>
            <person name="Bruce D."/>
            <person name="Land M.L."/>
            <person name="Han S."/>
            <person name="Saunders E."/>
            <person name="Tapia R."/>
            <person name="Detter C."/>
            <person name="Brettin T."/>
            <person name="Han J."/>
            <person name="Woyke T."/>
            <person name="Goodwin L."/>
            <person name="Pennacchio L."/>
            <person name="Nolan M."/>
            <person name="Cook A.M."/>
            <person name="Kjelleberg S."/>
            <person name="Thomas T."/>
        </authorList>
    </citation>
    <scope>NUCLEOTIDE SEQUENCE [LARGE SCALE GENOMIC DNA]</scope>
    <source>
        <strain evidence="27">DS-1 / DSM 13023 / NCIMB 13966</strain>
    </source>
</reference>
<keyword evidence="9 21" id="KW-0679">Respiratory chain</keyword>
<evidence type="ECO:0000256" key="23">
    <source>
        <dbReference type="PIRSR" id="PIRSR000006-2"/>
    </source>
</evidence>
<dbReference type="Pfam" id="PF13442">
    <property type="entry name" value="Cytochrome_CBB3"/>
    <property type="match status" value="1"/>
</dbReference>
<dbReference type="PANTHER" id="PTHR33751:SF1">
    <property type="entry name" value="CBB3-TYPE CYTOCHROME C OXIDASE SUBUNIT FIXP"/>
    <property type="match status" value="1"/>
</dbReference>
<keyword evidence="11 21" id="KW-0479">Metal-binding</keyword>
<dbReference type="SUPFAM" id="SSF46626">
    <property type="entry name" value="Cytochrome c"/>
    <property type="match status" value="2"/>
</dbReference>
<evidence type="ECO:0000256" key="16">
    <source>
        <dbReference type="ARBA" id="ARBA00023002"/>
    </source>
</evidence>
<evidence type="ECO:0000256" key="8">
    <source>
        <dbReference type="ARBA" id="ARBA00022617"/>
    </source>
</evidence>
<evidence type="ECO:0000256" key="24">
    <source>
        <dbReference type="SAM" id="Phobius"/>
    </source>
</evidence>
<dbReference type="GO" id="GO:0020037">
    <property type="term" value="F:heme binding"/>
    <property type="evidence" value="ECO:0007669"/>
    <property type="project" value="InterPro"/>
</dbReference>
<dbReference type="Pfam" id="PF00034">
    <property type="entry name" value="Cytochrom_C"/>
    <property type="match status" value="1"/>
</dbReference>
<feature type="binding site" description="axial binding residue" evidence="22">
    <location>
        <position position="270"/>
    </location>
    <ligand>
        <name>heme c</name>
        <dbReference type="ChEBI" id="CHEBI:61717"/>
        <label>1</label>
    </ligand>
    <ligandPart>
        <name>Fe</name>
        <dbReference type="ChEBI" id="CHEBI:18248"/>
    </ligandPart>
</feature>
<feature type="binding site" description="covalent" evidence="23">
    <location>
        <position position="225"/>
    </location>
    <ligand>
        <name>heme c</name>
        <dbReference type="ChEBI" id="CHEBI:61717"/>
        <label>2</label>
    </ligand>
</feature>
<comment type="pathway">
    <text evidence="2 21">Energy metabolism; oxidative phosphorylation.</text>
</comment>
<evidence type="ECO:0000256" key="2">
    <source>
        <dbReference type="ARBA" id="ARBA00004673"/>
    </source>
</evidence>
<proteinExistence type="inferred from homology"/>
<accession>A7HTB5</accession>
<evidence type="ECO:0000313" key="27">
    <source>
        <dbReference type="Proteomes" id="UP000006377"/>
    </source>
</evidence>
<keyword evidence="19 21" id="KW-0472">Membrane</keyword>
<evidence type="ECO:0000256" key="9">
    <source>
        <dbReference type="ARBA" id="ARBA00022660"/>
    </source>
</evidence>
<dbReference type="InterPro" id="IPR038414">
    <property type="entry name" value="CcoP_N_sf"/>
</dbReference>
<sequence>MSDHKQREKDDITGVETTGHEWDGIRELDNPMPKWWLYTFYACIVWSFAYWIVMPTWPYLSGGVWTYTKGVIGYEQREVVNNELAAIADGRAETMQRIAAMPLRDVAADPALMEVALGAGKAAFGDNCAPCHGSGAQGGNGFPNLNDDDWIWGGTLDDIRATLMHGIRWDADEDTRQNIMMAYGRDGILTRAEIADVTEYVLSLSNRSENMEAAARGAETFASQCVACHGEGGKGNRELGAPDLSDHIWLYGGDRTSILQSVSNGRSGAMPAWGGRLGEGTINALTLYVHSLGGGE</sequence>
<evidence type="ECO:0000256" key="15">
    <source>
        <dbReference type="ARBA" id="ARBA00022989"/>
    </source>
</evidence>
<dbReference type="RefSeq" id="WP_012110434.1">
    <property type="nucleotide sequence ID" value="NC_009719.1"/>
</dbReference>
<keyword evidence="8 21" id="KW-0349">Heme</keyword>
<dbReference type="PRINTS" id="PR00605">
    <property type="entry name" value="CYTCHROMECIC"/>
</dbReference>
<dbReference type="Pfam" id="PF14715">
    <property type="entry name" value="FixP_N"/>
    <property type="match status" value="1"/>
</dbReference>
<feature type="binding site" description="axial binding residue" evidence="22">
    <location>
        <position position="180"/>
    </location>
    <ligand>
        <name>heme c</name>
        <dbReference type="ChEBI" id="CHEBI:61717"/>
        <label>2</label>
    </ligand>
    <ligandPart>
        <name>Fe</name>
        <dbReference type="ChEBI" id="CHEBI:18248"/>
    </ligandPart>
</feature>
<organism evidence="26 27">
    <name type="scientific">Parvibaculum lavamentivorans (strain DS-1 / DSM 13023 / NCIMB 13966)</name>
    <dbReference type="NCBI Taxonomy" id="402881"/>
    <lineage>
        <taxon>Bacteria</taxon>
        <taxon>Pseudomonadati</taxon>
        <taxon>Pseudomonadota</taxon>
        <taxon>Alphaproteobacteria</taxon>
        <taxon>Hyphomicrobiales</taxon>
        <taxon>Parvibaculaceae</taxon>
        <taxon>Parvibaculum</taxon>
    </lineage>
</organism>
<evidence type="ECO:0000256" key="22">
    <source>
        <dbReference type="PIRSR" id="PIRSR000006-1"/>
    </source>
</evidence>
<dbReference type="HOGENOM" id="CLU_047545_2_0_5"/>
<dbReference type="Proteomes" id="UP000006377">
    <property type="component" value="Chromosome"/>
</dbReference>
<protein>
    <recommendedName>
        <fullName evidence="21">Cbb3-type cytochrome c oxidase subunit</fullName>
    </recommendedName>
</protein>
<comment type="similarity">
    <text evidence="3 21">Belongs to the CcoP / FixP family.</text>
</comment>
<dbReference type="GO" id="GO:0006119">
    <property type="term" value="P:oxidative phosphorylation"/>
    <property type="evidence" value="ECO:0007669"/>
    <property type="project" value="UniProtKB-UniPathway"/>
</dbReference>
<dbReference type="AlphaFoldDB" id="A7HTB5"/>
<dbReference type="STRING" id="402881.Plav_1529"/>
<evidence type="ECO:0000256" key="5">
    <source>
        <dbReference type="ARBA" id="ARBA00022448"/>
    </source>
</evidence>
<name>A7HTB5_PARL1</name>
<evidence type="ECO:0000256" key="17">
    <source>
        <dbReference type="ARBA" id="ARBA00023004"/>
    </source>
</evidence>